<evidence type="ECO:0000256" key="1">
    <source>
        <dbReference type="ARBA" id="ARBA00022475"/>
    </source>
</evidence>
<name>A0A916NVJ4_9BACL</name>
<dbReference type="Proteomes" id="UP000693672">
    <property type="component" value="Unassembled WGS sequence"/>
</dbReference>
<evidence type="ECO:0000313" key="8">
    <source>
        <dbReference type="Proteomes" id="UP000693672"/>
    </source>
</evidence>
<evidence type="ECO:0000256" key="5">
    <source>
        <dbReference type="ARBA" id="ARBA00023288"/>
    </source>
</evidence>
<evidence type="ECO:0000313" key="7">
    <source>
        <dbReference type="EMBL" id="CAG7608169.1"/>
    </source>
</evidence>
<keyword evidence="4" id="KW-0564">Palmitate</keyword>
<keyword evidence="3" id="KW-0472">Membrane</keyword>
<dbReference type="InterPro" id="IPR050490">
    <property type="entry name" value="Bact_solute-bd_prot1"/>
</dbReference>
<protein>
    <recommendedName>
        <fullName evidence="9">Extracellular solute-binding protein</fullName>
    </recommendedName>
</protein>
<sequence length="428" mass="47788">MSRKLMTNNAVILFVCAIIGGCGGSAPAANDEVKAKEPVTLNFFAGQNVFVDFEKFIAEPIKAKYPHITLHLIKNEKGSDYGQLIATGTTLDIIYESAAFTVDKIMTNGLEYDLDELMKKHKFDLNQFEPNVLAQSQNSNVGRKIYGLPFLVNKYVMIYNKDVFDRFGVPYPKDGMTWDETYELTKKLSLSDGGTDYRGFNTTPNLMMLNNQLSVSPLHVKEDRAEILTDNWVKLMNNLKRFFEIPANNTVLPIDDFSKGHIAMTVHNTNPIANWQSSSPDLKWDIVSAPVMKEKPGIGFKPATLALFIGKTSQHKDEAFQVIQELVSEKIQLNITKQGFGSPLASQQVKQAFGQDVPLWKGKNTKAIYFLKDAPASEPRADGLTSVDVNFTSTFNKLVKEGLDVNTALRQLEEDRNNAIKTAKSDAK</sequence>
<comment type="caution">
    <text evidence="7">The sequence shown here is derived from an EMBL/GenBank/DDBJ whole genome shotgun (WGS) entry which is preliminary data.</text>
</comment>
<evidence type="ECO:0000256" key="4">
    <source>
        <dbReference type="ARBA" id="ARBA00023139"/>
    </source>
</evidence>
<keyword evidence="8" id="KW-1185">Reference proteome</keyword>
<accession>A0A916NVJ4</accession>
<dbReference type="Pfam" id="PF01547">
    <property type="entry name" value="SBP_bac_1"/>
    <property type="match status" value="1"/>
</dbReference>
<evidence type="ECO:0008006" key="9">
    <source>
        <dbReference type="Google" id="ProtNLM"/>
    </source>
</evidence>
<feature type="signal peptide" evidence="6">
    <location>
        <begin position="1"/>
        <end position="28"/>
    </location>
</feature>
<feature type="chain" id="PRO_5037640537" description="Extracellular solute-binding protein" evidence="6">
    <location>
        <begin position="29"/>
        <end position="428"/>
    </location>
</feature>
<dbReference type="EMBL" id="CAJVAS010000003">
    <property type="protein sequence ID" value="CAG7608169.1"/>
    <property type="molecule type" value="Genomic_DNA"/>
</dbReference>
<dbReference type="RefSeq" id="WP_218090857.1">
    <property type="nucleotide sequence ID" value="NZ_CAJVAS010000003.1"/>
</dbReference>
<evidence type="ECO:0000256" key="2">
    <source>
        <dbReference type="ARBA" id="ARBA00022729"/>
    </source>
</evidence>
<keyword evidence="2 6" id="KW-0732">Signal</keyword>
<reference evidence="7" key="1">
    <citation type="submission" date="2021-06" db="EMBL/GenBank/DDBJ databases">
        <authorList>
            <person name="Criscuolo A."/>
        </authorList>
    </citation>
    <scope>NUCLEOTIDE SEQUENCE</scope>
    <source>
        <strain evidence="7">CIP111600</strain>
    </source>
</reference>
<dbReference type="PROSITE" id="PS51257">
    <property type="entry name" value="PROKAR_LIPOPROTEIN"/>
    <property type="match status" value="1"/>
</dbReference>
<keyword evidence="5" id="KW-0449">Lipoprotein</keyword>
<dbReference type="AlphaFoldDB" id="A0A916NVJ4"/>
<keyword evidence="1" id="KW-1003">Cell membrane</keyword>
<evidence type="ECO:0000256" key="6">
    <source>
        <dbReference type="SAM" id="SignalP"/>
    </source>
</evidence>
<gene>
    <name evidence="7" type="ORF">PAESOLCIP111_01033</name>
</gene>
<dbReference type="PANTHER" id="PTHR43649:SF33">
    <property type="entry name" value="POLYGALACTURONAN_RHAMNOGALACTURONAN-BINDING PROTEIN YTCQ"/>
    <property type="match status" value="1"/>
</dbReference>
<dbReference type="InterPro" id="IPR006059">
    <property type="entry name" value="SBP"/>
</dbReference>
<proteinExistence type="predicted"/>
<organism evidence="7 8">
    <name type="scientific">Paenibacillus solanacearum</name>
    <dbReference type="NCBI Taxonomy" id="2048548"/>
    <lineage>
        <taxon>Bacteria</taxon>
        <taxon>Bacillati</taxon>
        <taxon>Bacillota</taxon>
        <taxon>Bacilli</taxon>
        <taxon>Bacillales</taxon>
        <taxon>Paenibacillaceae</taxon>
        <taxon>Paenibacillus</taxon>
    </lineage>
</organism>
<dbReference type="PANTHER" id="PTHR43649">
    <property type="entry name" value="ARABINOSE-BINDING PROTEIN-RELATED"/>
    <property type="match status" value="1"/>
</dbReference>
<evidence type="ECO:0000256" key="3">
    <source>
        <dbReference type="ARBA" id="ARBA00023136"/>
    </source>
</evidence>